<accession>A0A1I8BJQ4</accession>
<sequence length="121" mass="14100">MLEFFGWFGNTLTRNILTWLQVSPIFLWRAMNIAGIILVPILALYAPVLYIMSKDYGRAFNNCFGFHFPFTNRHDTAGSSIIRNKTGQTMQHVKISKVDFVRPWTNIQTPTFVEYKSTQKY</sequence>
<organism evidence="2 3">
    <name type="scientific">Meloidogyne hapla</name>
    <name type="common">Root-knot nematode worm</name>
    <dbReference type="NCBI Taxonomy" id="6305"/>
    <lineage>
        <taxon>Eukaryota</taxon>
        <taxon>Metazoa</taxon>
        <taxon>Ecdysozoa</taxon>
        <taxon>Nematoda</taxon>
        <taxon>Chromadorea</taxon>
        <taxon>Rhabditida</taxon>
        <taxon>Tylenchina</taxon>
        <taxon>Tylenchomorpha</taxon>
        <taxon>Tylenchoidea</taxon>
        <taxon>Meloidogynidae</taxon>
        <taxon>Meloidogyninae</taxon>
        <taxon>Meloidogyne</taxon>
    </lineage>
</organism>
<reference evidence="3" key="1">
    <citation type="submission" date="2016-11" db="UniProtKB">
        <authorList>
            <consortium name="WormBaseParasite"/>
        </authorList>
    </citation>
    <scope>IDENTIFICATION</scope>
</reference>
<keyword evidence="1" id="KW-1133">Transmembrane helix</keyword>
<protein>
    <submittedName>
        <fullName evidence="3">Conjugal transfer protein TraG</fullName>
    </submittedName>
</protein>
<feature type="transmembrane region" description="Helical" evidence="1">
    <location>
        <begin position="26"/>
        <end position="51"/>
    </location>
</feature>
<keyword evidence="1" id="KW-0812">Transmembrane</keyword>
<dbReference type="WBParaSite" id="MhA1_Contig2861.frz3.gene1">
    <property type="protein sequence ID" value="MhA1_Contig2861.frz3.gene1"/>
    <property type="gene ID" value="MhA1_Contig2861.frz3.gene1"/>
</dbReference>
<dbReference type="Proteomes" id="UP000095281">
    <property type="component" value="Unplaced"/>
</dbReference>
<proteinExistence type="predicted"/>
<dbReference type="AlphaFoldDB" id="A0A1I8BJQ4"/>
<evidence type="ECO:0000313" key="2">
    <source>
        <dbReference type="Proteomes" id="UP000095281"/>
    </source>
</evidence>
<name>A0A1I8BJQ4_MELHA</name>
<keyword evidence="2" id="KW-1185">Reference proteome</keyword>
<evidence type="ECO:0000313" key="3">
    <source>
        <dbReference type="WBParaSite" id="MhA1_Contig2861.frz3.gene1"/>
    </source>
</evidence>
<keyword evidence="1" id="KW-0472">Membrane</keyword>
<evidence type="ECO:0000256" key="1">
    <source>
        <dbReference type="SAM" id="Phobius"/>
    </source>
</evidence>